<evidence type="ECO:0000256" key="1">
    <source>
        <dbReference type="SAM" id="MobiDB-lite"/>
    </source>
</evidence>
<sequence length="67" mass="7426">MVLATPTRSRDNVRSSQRLIESRVHGRNPSDQPAALPFSFSNASLVTNRKSDKTLEFVVSRGAEARI</sequence>
<dbReference type="Proteomes" id="UP000054845">
    <property type="component" value="Unassembled WGS sequence"/>
</dbReference>
<organism evidence="2 3">
    <name type="scientific">Ceraceosorus bombacis</name>
    <dbReference type="NCBI Taxonomy" id="401625"/>
    <lineage>
        <taxon>Eukaryota</taxon>
        <taxon>Fungi</taxon>
        <taxon>Dikarya</taxon>
        <taxon>Basidiomycota</taxon>
        <taxon>Ustilaginomycotina</taxon>
        <taxon>Exobasidiomycetes</taxon>
        <taxon>Ceraceosorales</taxon>
        <taxon>Ceraceosoraceae</taxon>
        <taxon>Ceraceosorus</taxon>
    </lineage>
</organism>
<dbReference type="EMBL" id="CCYA01000240">
    <property type="protein sequence ID" value="CEH14169.1"/>
    <property type="molecule type" value="Genomic_DNA"/>
</dbReference>
<evidence type="ECO:0000313" key="2">
    <source>
        <dbReference type="EMBL" id="CEH14169.1"/>
    </source>
</evidence>
<proteinExistence type="predicted"/>
<name>A0A0P1BF80_9BASI</name>
<feature type="region of interest" description="Disordered" evidence="1">
    <location>
        <begin position="1"/>
        <end position="35"/>
    </location>
</feature>
<dbReference type="AlphaFoldDB" id="A0A0P1BF80"/>
<accession>A0A0P1BF80</accession>
<keyword evidence="3" id="KW-1185">Reference proteome</keyword>
<evidence type="ECO:0000313" key="3">
    <source>
        <dbReference type="Proteomes" id="UP000054845"/>
    </source>
</evidence>
<protein>
    <submittedName>
        <fullName evidence="2">Uncharacterized protein</fullName>
    </submittedName>
</protein>
<reference evidence="2 3" key="1">
    <citation type="submission" date="2014-09" db="EMBL/GenBank/DDBJ databases">
        <authorList>
            <person name="Magalhaes I.L.F."/>
            <person name="Oliveira U."/>
            <person name="Santos F.R."/>
            <person name="Vidigal T.H.D.A."/>
            <person name="Brescovit A.D."/>
            <person name="Santos A.J."/>
        </authorList>
    </citation>
    <scope>NUCLEOTIDE SEQUENCE [LARGE SCALE GENOMIC DNA]</scope>
</reference>